<keyword evidence="5 11" id="KW-0812">Transmembrane</keyword>
<evidence type="ECO:0000313" key="15">
    <source>
        <dbReference type="EMBL" id="SFC60972.1"/>
    </source>
</evidence>
<feature type="domain" description="TonB-dependent receptor-like beta-barrel" evidence="13">
    <location>
        <begin position="259"/>
        <end position="738"/>
    </location>
</feature>
<dbReference type="InterPro" id="IPR000531">
    <property type="entry name" value="Beta-barrel_TonB"/>
</dbReference>
<keyword evidence="6" id="KW-0408">Iron</keyword>
<evidence type="ECO:0000256" key="9">
    <source>
        <dbReference type="ARBA" id="ARBA00023136"/>
    </source>
</evidence>
<keyword evidence="8 12" id="KW-0798">TonB box</keyword>
<evidence type="ECO:0000256" key="8">
    <source>
        <dbReference type="ARBA" id="ARBA00023077"/>
    </source>
</evidence>
<dbReference type="InterPro" id="IPR037066">
    <property type="entry name" value="Plug_dom_sf"/>
</dbReference>
<evidence type="ECO:0000256" key="10">
    <source>
        <dbReference type="ARBA" id="ARBA00023237"/>
    </source>
</evidence>
<dbReference type="GO" id="GO:0009279">
    <property type="term" value="C:cell outer membrane"/>
    <property type="evidence" value="ECO:0007669"/>
    <property type="project" value="UniProtKB-SubCell"/>
</dbReference>
<evidence type="ECO:0000256" key="1">
    <source>
        <dbReference type="ARBA" id="ARBA00004571"/>
    </source>
</evidence>
<comment type="similarity">
    <text evidence="11 12">Belongs to the TonB-dependent receptor family.</text>
</comment>
<dbReference type="Pfam" id="PF07715">
    <property type="entry name" value="Plug"/>
    <property type="match status" value="1"/>
</dbReference>
<evidence type="ECO:0000256" key="6">
    <source>
        <dbReference type="ARBA" id="ARBA00023004"/>
    </source>
</evidence>
<dbReference type="OrthoDB" id="7051185at2"/>
<evidence type="ECO:0000259" key="13">
    <source>
        <dbReference type="Pfam" id="PF00593"/>
    </source>
</evidence>
<dbReference type="Gene3D" id="2.170.130.10">
    <property type="entry name" value="TonB-dependent receptor, plug domain"/>
    <property type="match status" value="1"/>
</dbReference>
<reference evidence="15 16" key="1">
    <citation type="submission" date="2016-10" db="EMBL/GenBank/DDBJ databases">
        <authorList>
            <person name="de Groot N.N."/>
        </authorList>
    </citation>
    <scope>NUCLEOTIDE SEQUENCE [LARGE SCALE GENOMIC DNA]</scope>
    <source>
        <strain evidence="15 16">DSM 6059</strain>
    </source>
</reference>
<evidence type="ECO:0000256" key="4">
    <source>
        <dbReference type="ARBA" id="ARBA00022496"/>
    </source>
</evidence>
<dbReference type="PANTHER" id="PTHR32552:SF81">
    <property type="entry name" value="TONB-DEPENDENT OUTER MEMBRANE RECEPTOR"/>
    <property type="match status" value="1"/>
</dbReference>
<evidence type="ECO:0000259" key="14">
    <source>
        <dbReference type="Pfam" id="PF07715"/>
    </source>
</evidence>
<feature type="domain" description="TonB-dependent receptor plug" evidence="14">
    <location>
        <begin position="47"/>
        <end position="152"/>
    </location>
</feature>
<dbReference type="Pfam" id="PF00593">
    <property type="entry name" value="TonB_dep_Rec_b-barrel"/>
    <property type="match status" value="1"/>
</dbReference>
<keyword evidence="9 11" id="KW-0472">Membrane</keyword>
<protein>
    <submittedName>
        <fullName evidence="15">Outer membrane receptor proteins, mostly Fe transport</fullName>
    </submittedName>
</protein>
<dbReference type="GO" id="GO:0006826">
    <property type="term" value="P:iron ion transport"/>
    <property type="evidence" value="ECO:0007669"/>
    <property type="project" value="UniProtKB-KW"/>
</dbReference>
<keyword evidence="7" id="KW-0406">Ion transport</keyword>
<keyword evidence="16" id="KW-1185">Reference proteome</keyword>
<accession>A0A1I1KL24</accession>
<dbReference type="Proteomes" id="UP000198862">
    <property type="component" value="Unassembled WGS sequence"/>
</dbReference>
<evidence type="ECO:0000256" key="12">
    <source>
        <dbReference type="RuleBase" id="RU003357"/>
    </source>
</evidence>
<keyword evidence="3 11" id="KW-1134">Transmembrane beta strand</keyword>
<dbReference type="InterPro" id="IPR012910">
    <property type="entry name" value="Plug_dom"/>
</dbReference>
<proteinExistence type="inferred from homology"/>
<keyword evidence="2 11" id="KW-0813">Transport</keyword>
<name>A0A1I1KL24_9GAMM</name>
<dbReference type="PANTHER" id="PTHR32552">
    <property type="entry name" value="FERRICHROME IRON RECEPTOR-RELATED"/>
    <property type="match status" value="1"/>
</dbReference>
<keyword evidence="15" id="KW-0675">Receptor</keyword>
<dbReference type="EMBL" id="FOLO01000013">
    <property type="protein sequence ID" value="SFC60972.1"/>
    <property type="molecule type" value="Genomic_DNA"/>
</dbReference>
<sequence length="770" mass="85181">MQTNYLVQAIRTGLLLSGTFIISAQAQDDLKEIEKIIVTGQKIDRSLQETAASVAVFTQKSLEQQNITDLGDVLAQAPNVNFDGYTFSIRGIDAFNVSGGGTSYLASVYVDGAALPYRMIQSGGFSTWDVNQVEILRGPQSTLQGRNALAGAVVVSTQDPSYEPDMKIRVGTGNYGLKEAAIAFGSELIDNQVAFRFSAEKNESDGFVKNITRNAPSDYSDDQTYRLKVRIEPEAIPDLSMMLSYTFNEQEDGLSGSSPSFGNKKYSILDTKTFDVTQNDLYNFKADYDVNDIWSLTSITNYVISDYDYQWDGDNGFGEEKSVLTDNRTDTTFSQEFRATFEYEQITGLIGLYHSSLKVDDLSGGKRNITLARLGVPRLLVLPRENGGFGLPQNYADQILSLYADVNPVQLSTYGKVDQKITSNAIFADVTYKINAQWDILAGIRWDSEKQENSADRKVTVENGHLLPDPTNLNFDPTTAQVVSILNAQLYKQADDASGIEPLVDTSFDAVLPKLGVSYHISDDMTTSFIFQKGYRSGGVGTNIAQATTHTFDSEYTSNYELSFRSIWLDGSLTANANMFYIDWKDQQVNVQLGVSQYDKDTRNVGSSVVKGFEAELRYQVNNNLTFSAGLGQSKTEFKDFPLDKIGEVSPNLSGFSFRDSPEWTANLSATYVGDNGFFANINANYVDESRALSNPFAQGKVAGDTDFDPMDQAVTLVNTRIGYEWDTVGLYLTVTNLLDKEYLSDIDTGYDVETYGAPRQAALKFQVDF</sequence>
<dbReference type="PROSITE" id="PS52016">
    <property type="entry name" value="TONB_DEPENDENT_REC_3"/>
    <property type="match status" value="1"/>
</dbReference>
<dbReference type="SUPFAM" id="SSF56935">
    <property type="entry name" value="Porins"/>
    <property type="match status" value="1"/>
</dbReference>
<evidence type="ECO:0000313" key="16">
    <source>
        <dbReference type="Proteomes" id="UP000198862"/>
    </source>
</evidence>
<dbReference type="RefSeq" id="WP_091983420.1">
    <property type="nucleotide sequence ID" value="NZ_FOLO01000013.1"/>
</dbReference>
<dbReference type="InterPro" id="IPR039426">
    <property type="entry name" value="TonB-dep_rcpt-like"/>
</dbReference>
<evidence type="ECO:0000256" key="2">
    <source>
        <dbReference type="ARBA" id="ARBA00022448"/>
    </source>
</evidence>
<dbReference type="STRING" id="1123010.SAMN02745724_02088"/>
<evidence type="ECO:0000256" key="3">
    <source>
        <dbReference type="ARBA" id="ARBA00022452"/>
    </source>
</evidence>
<gene>
    <name evidence="15" type="ORF">SAMN02745724_02088</name>
</gene>
<comment type="subcellular location">
    <subcellularLocation>
        <location evidence="1 11">Cell outer membrane</location>
        <topology evidence="1 11">Multi-pass membrane protein</topology>
    </subcellularLocation>
</comment>
<organism evidence="15 16">
    <name type="scientific">Pseudoalteromonas denitrificans DSM 6059</name>
    <dbReference type="NCBI Taxonomy" id="1123010"/>
    <lineage>
        <taxon>Bacteria</taxon>
        <taxon>Pseudomonadati</taxon>
        <taxon>Pseudomonadota</taxon>
        <taxon>Gammaproteobacteria</taxon>
        <taxon>Alteromonadales</taxon>
        <taxon>Pseudoalteromonadaceae</taxon>
        <taxon>Pseudoalteromonas</taxon>
    </lineage>
</organism>
<evidence type="ECO:0000256" key="5">
    <source>
        <dbReference type="ARBA" id="ARBA00022692"/>
    </source>
</evidence>
<keyword evidence="4" id="KW-0410">Iron transport</keyword>
<dbReference type="InterPro" id="IPR036942">
    <property type="entry name" value="Beta-barrel_TonB_sf"/>
</dbReference>
<evidence type="ECO:0000256" key="11">
    <source>
        <dbReference type="PROSITE-ProRule" id="PRU01360"/>
    </source>
</evidence>
<evidence type="ECO:0000256" key="7">
    <source>
        <dbReference type="ARBA" id="ARBA00023065"/>
    </source>
</evidence>
<dbReference type="AlphaFoldDB" id="A0A1I1KL24"/>
<dbReference type="Gene3D" id="2.40.170.20">
    <property type="entry name" value="TonB-dependent receptor, beta-barrel domain"/>
    <property type="match status" value="1"/>
</dbReference>
<keyword evidence="10 11" id="KW-0998">Cell outer membrane</keyword>